<dbReference type="PRINTS" id="PR00344">
    <property type="entry name" value="BCTRLSENSOR"/>
</dbReference>
<dbReference type="InterPro" id="IPR005467">
    <property type="entry name" value="His_kinase_dom"/>
</dbReference>
<dbReference type="GO" id="GO:0000155">
    <property type="term" value="F:phosphorelay sensor kinase activity"/>
    <property type="evidence" value="ECO:0007669"/>
    <property type="project" value="InterPro"/>
</dbReference>
<dbReference type="Gene3D" id="1.20.120.160">
    <property type="entry name" value="HPT domain"/>
    <property type="match status" value="1"/>
</dbReference>
<dbReference type="InterPro" id="IPR035965">
    <property type="entry name" value="PAS-like_dom_sf"/>
</dbReference>
<dbReference type="InterPro" id="IPR001610">
    <property type="entry name" value="PAC"/>
</dbReference>
<feature type="modified residue" description="4-aspartylphosphate" evidence="17">
    <location>
        <position position="658"/>
    </location>
</feature>
<evidence type="ECO:0000259" key="21">
    <source>
        <dbReference type="PROSITE" id="PS50112"/>
    </source>
</evidence>
<dbReference type="CDD" id="cd16922">
    <property type="entry name" value="HATPase_EvgS-ArcB-TorS-like"/>
    <property type="match status" value="1"/>
</dbReference>
<dbReference type="PANTHER" id="PTHR45339">
    <property type="entry name" value="HYBRID SIGNAL TRANSDUCTION HISTIDINE KINASE J"/>
    <property type="match status" value="1"/>
</dbReference>
<keyword evidence="13" id="KW-0472">Membrane</keyword>
<dbReference type="PROSITE" id="PS50109">
    <property type="entry name" value="HIS_KIN"/>
    <property type="match status" value="1"/>
</dbReference>
<dbReference type="Gene3D" id="3.40.50.2300">
    <property type="match status" value="2"/>
</dbReference>
<name>A0A5S5ME58_9BACT</name>
<keyword evidence="10" id="KW-0067">ATP-binding</keyword>
<proteinExistence type="predicted"/>
<feature type="domain" description="PAC" evidence="22">
    <location>
        <begin position="274"/>
        <end position="325"/>
    </location>
</feature>
<dbReference type="SUPFAM" id="SSF52172">
    <property type="entry name" value="CheY-like"/>
    <property type="match status" value="2"/>
</dbReference>
<dbReference type="Pfam" id="PF02518">
    <property type="entry name" value="HATPase_c"/>
    <property type="match status" value="1"/>
</dbReference>
<evidence type="ECO:0000256" key="4">
    <source>
        <dbReference type="ARBA" id="ARBA00022475"/>
    </source>
</evidence>
<feature type="domain" description="HPt" evidence="23">
    <location>
        <begin position="913"/>
        <end position="1002"/>
    </location>
</feature>
<keyword evidence="8" id="KW-0547">Nucleotide-binding</keyword>
<keyword evidence="18" id="KW-0175">Coiled coil</keyword>
<comment type="subunit">
    <text evidence="14">At low DSF concentrations, interacts with RpfF.</text>
</comment>
<evidence type="ECO:0000256" key="2">
    <source>
        <dbReference type="ARBA" id="ARBA00004651"/>
    </source>
</evidence>
<keyword evidence="7" id="KW-0812">Transmembrane</keyword>
<dbReference type="InterPro" id="IPR000014">
    <property type="entry name" value="PAS"/>
</dbReference>
<dbReference type="SMART" id="SM00387">
    <property type="entry name" value="HATPase_c"/>
    <property type="match status" value="1"/>
</dbReference>
<comment type="catalytic activity">
    <reaction evidence="1">
        <text>ATP + protein L-histidine = ADP + protein N-phospho-L-histidine.</text>
        <dbReference type="EC" id="2.7.13.3"/>
    </reaction>
</comment>
<evidence type="ECO:0000256" key="6">
    <source>
        <dbReference type="ARBA" id="ARBA00022679"/>
    </source>
</evidence>
<feature type="domain" description="Response regulatory" evidence="20">
    <location>
        <begin position="604"/>
        <end position="725"/>
    </location>
</feature>
<dbReference type="PROSITE" id="PS50112">
    <property type="entry name" value="PAS"/>
    <property type="match status" value="2"/>
</dbReference>
<dbReference type="Pfam" id="PF08447">
    <property type="entry name" value="PAS_3"/>
    <property type="match status" value="2"/>
</dbReference>
<dbReference type="InterPro" id="IPR003594">
    <property type="entry name" value="HATPase_dom"/>
</dbReference>
<dbReference type="InterPro" id="IPR036097">
    <property type="entry name" value="HisK_dim/P_sf"/>
</dbReference>
<dbReference type="FunFam" id="3.30.565.10:FF:000010">
    <property type="entry name" value="Sensor histidine kinase RcsC"/>
    <property type="match status" value="1"/>
</dbReference>
<feature type="domain" description="Response regulatory" evidence="20">
    <location>
        <begin position="757"/>
        <end position="876"/>
    </location>
</feature>
<dbReference type="EMBL" id="VDMB01000016">
    <property type="protein sequence ID" value="TYT74026.1"/>
    <property type="molecule type" value="Genomic_DNA"/>
</dbReference>
<evidence type="ECO:0000256" key="16">
    <source>
        <dbReference type="PROSITE-ProRule" id="PRU00110"/>
    </source>
</evidence>
<keyword evidence="6" id="KW-0808">Transferase</keyword>
<keyword evidence="12" id="KW-0902">Two-component regulatory system</keyword>
<feature type="domain" description="Histidine kinase" evidence="19">
    <location>
        <begin position="364"/>
        <end position="585"/>
    </location>
</feature>
<evidence type="ECO:0000259" key="23">
    <source>
        <dbReference type="PROSITE" id="PS50894"/>
    </source>
</evidence>
<dbReference type="GO" id="GO:0005524">
    <property type="term" value="F:ATP binding"/>
    <property type="evidence" value="ECO:0007669"/>
    <property type="project" value="UniProtKB-KW"/>
</dbReference>
<dbReference type="InterPro" id="IPR004358">
    <property type="entry name" value="Sig_transdc_His_kin-like_C"/>
</dbReference>
<evidence type="ECO:0000256" key="12">
    <source>
        <dbReference type="ARBA" id="ARBA00023012"/>
    </source>
</evidence>
<dbReference type="CDD" id="cd17546">
    <property type="entry name" value="REC_hyHK_CKI1_RcsC-like"/>
    <property type="match status" value="1"/>
</dbReference>
<dbReference type="Proteomes" id="UP000321899">
    <property type="component" value="Unassembled WGS sequence"/>
</dbReference>
<dbReference type="Pfam" id="PF00072">
    <property type="entry name" value="Response_reg"/>
    <property type="match status" value="2"/>
</dbReference>
<dbReference type="SMART" id="SM00448">
    <property type="entry name" value="REC"/>
    <property type="match status" value="2"/>
</dbReference>
<dbReference type="OrthoDB" id="9758705at2"/>
<dbReference type="PANTHER" id="PTHR45339:SF1">
    <property type="entry name" value="HYBRID SIGNAL TRANSDUCTION HISTIDINE KINASE J"/>
    <property type="match status" value="1"/>
</dbReference>
<feature type="domain" description="PAS" evidence="21">
    <location>
        <begin position="199"/>
        <end position="270"/>
    </location>
</feature>
<dbReference type="FunFam" id="1.10.287.130:FF:000002">
    <property type="entry name" value="Two-component osmosensing histidine kinase"/>
    <property type="match status" value="1"/>
</dbReference>
<evidence type="ECO:0000256" key="3">
    <source>
        <dbReference type="ARBA" id="ARBA00012438"/>
    </source>
</evidence>
<evidence type="ECO:0000256" key="18">
    <source>
        <dbReference type="SAM" id="Coils"/>
    </source>
</evidence>
<evidence type="ECO:0000313" key="24">
    <source>
        <dbReference type="EMBL" id="TYT74026.1"/>
    </source>
</evidence>
<feature type="modified residue" description="Phosphohistidine" evidence="16">
    <location>
        <position position="952"/>
    </location>
</feature>
<evidence type="ECO:0000259" key="19">
    <source>
        <dbReference type="PROSITE" id="PS50109"/>
    </source>
</evidence>
<evidence type="ECO:0000256" key="17">
    <source>
        <dbReference type="PROSITE-ProRule" id="PRU00169"/>
    </source>
</evidence>
<dbReference type="InterPro" id="IPR003661">
    <property type="entry name" value="HisK_dim/P_dom"/>
</dbReference>
<accession>A0A5S5ME58</accession>
<dbReference type="GO" id="GO:0005886">
    <property type="term" value="C:plasma membrane"/>
    <property type="evidence" value="ECO:0007669"/>
    <property type="project" value="UniProtKB-SubCell"/>
</dbReference>
<evidence type="ECO:0000256" key="1">
    <source>
        <dbReference type="ARBA" id="ARBA00000085"/>
    </source>
</evidence>
<dbReference type="InterPro" id="IPR011006">
    <property type="entry name" value="CheY-like_superfamily"/>
</dbReference>
<protein>
    <recommendedName>
        <fullName evidence="15">Sensory/regulatory protein RpfC</fullName>
        <ecNumber evidence="3">2.7.13.3</ecNumber>
    </recommendedName>
</protein>
<evidence type="ECO:0000313" key="25">
    <source>
        <dbReference type="Proteomes" id="UP000321899"/>
    </source>
</evidence>
<dbReference type="NCBIfam" id="TIGR00229">
    <property type="entry name" value="sensory_box"/>
    <property type="match status" value="2"/>
</dbReference>
<dbReference type="SUPFAM" id="SSF47226">
    <property type="entry name" value="Histidine-containing phosphotransfer domain, HPT domain"/>
    <property type="match status" value="1"/>
</dbReference>
<feature type="domain" description="PAC" evidence="22">
    <location>
        <begin position="146"/>
        <end position="198"/>
    </location>
</feature>
<dbReference type="InterPro" id="IPR036890">
    <property type="entry name" value="HATPase_C_sf"/>
</dbReference>
<dbReference type="CDD" id="cd00082">
    <property type="entry name" value="HisKA"/>
    <property type="match status" value="1"/>
</dbReference>
<dbReference type="Gene3D" id="1.10.287.130">
    <property type="match status" value="1"/>
</dbReference>
<gene>
    <name evidence="24" type="ORF">FIM25_12115</name>
</gene>
<dbReference type="Gene3D" id="3.30.565.10">
    <property type="entry name" value="Histidine kinase-like ATPase, C-terminal domain"/>
    <property type="match status" value="1"/>
</dbReference>
<comment type="caution">
    <text evidence="24">The sequence shown here is derived from an EMBL/GenBank/DDBJ whole genome shotgun (WGS) entry which is preliminary data.</text>
</comment>
<dbReference type="SUPFAM" id="SSF55785">
    <property type="entry name" value="PYP-like sensor domain (PAS domain)"/>
    <property type="match status" value="2"/>
</dbReference>
<sequence length="1011" mass="112782">MPSEQIRTKTVLKRSFAGLALLLLFTFLALFTQPLFFLTACAFAAILFWIYKHRRAVAELRRSQKRILENEKKLIDILNNLTHVVWSLSWPDMKTLFYISPSAESLYGLPLQSFHDNPDIYFSTVHPEDLKRFENVRQKLEEEGYINHSYRILHADGRVRWVSANCYLVKDEDGRAVRLDRIQTDITQQKEWEERLKASEMRFRVLEENSDTITQIIDLNGNATYVSSQVESILGYTPEEKTSMQDNLAMIHPDDLPAVRQAIGRVSTEPFAKDRISYRYRHKTGHWVWVETRGCNLLHDPVVSGIFLSIQDITARKEAEMELVRSREELEMTNHALEDVIGQAQEMALQAQMASIAKSEFLANMSHEIRTPMNGVIGMTDLLLDTQLDDEQRRYGETISSSAGALLGLINDILDFSKIEAGKLSLDMLDFDLERLVQELCLSMALRAQEKNIELVFDMAPEVPSRVQGDPGRLRQILTNLVGNAIKFTQNGEVSIHIGKLSGEDNHVGLHIAIRDTGIGIPEEKQHLLFEKFSQVESSTTRQYGGTGLGLAISRELVTLMGGEMGVESRKGEGSTFWFTLQLKLQDQAAWIPSLPPEGLKGISCLIVDDNATNREVLRIRMNLWGMRPAEAENGPKALQMLEEAVYNKDPFPIAVLDMQMPGMDGRELGRIIRARPALADIRLIMLSSLAQRGEAAELADIGFTGVLPKPVIHQDLQALCCMALGLKEEGLPSSGSILTRHTIRETLPSFAGSGYRILLVDDNSINRKVALGILSRLGLDADTAGDGAEALEMLEKESYDLVLMDVQMPVIDGLTATQKIRSWDASHINRSIPIIAMTAYAMQGDRERCLEAGMSDYLAKPVIPHALAEVLQKWLGNRSSHEGAGAGEMPSSPEHGVKVWNPETLEIMTMGDLELAAGIMDDFHAAIPLHLEKMQDFLKEGDFDGMKLEAHTLKGISAQVGAEALRDAACRMETICRNKNRDALSAAVAAVAQGVKDVQQYQGIPDANDF</sequence>
<comment type="subcellular location">
    <subcellularLocation>
        <location evidence="2">Cell membrane</location>
        <topology evidence="2">Multi-pass membrane protein</topology>
    </subcellularLocation>
</comment>
<evidence type="ECO:0000256" key="9">
    <source>
        <dbReference type="ARBA" id="ARBA00022777"/>
    </source>
</evidence>
<evidence type="ECO:0000256" key="15">
    <source>
        <dbReference type="ARBA" id="ARBA00068150"/>
    </source>
</evidence>
<dbReference type="RefSeq" id="WP_139449686.1">
    <property type="nucleotide sequence ID" value="NZ_VDMB01000016.1"/>
</dbReference>
<dbReference type="InterPro" id="IPR001789">
    <property type="entry name" value="Sig_transdc_resp-reg_receiver"/>
</dbReference>
<keyword evidence="11" id="KW-1133">Transmembrane helix</keyword>
<keyword evidence="9" id="KW-0418">Kinase</keyword>
<evidence type="ECO:0000256" key="14">
    <source>
        <dbReference type="ARBA" id="ARBA00064003"/>
    </source>
</evidence>
<evidence type="ECO:0000256" key="11">
    <source>
        <dbReference type="ARBA" id="ARBA00022989"/>
    </source>
</evidence>
<evidence type="ECO:0000256" key="10">
    <source>
        <dbReference type="ARBA" id="ARBA00022840"/>
    </source>
</evidence>
<evidence type="ECO:0000256" key="8">
    <source>
        <dbReference type="ARBA" id="ARBA00022741"/>
    </source>
</evidence>
<dbReference type="PROSITE" id="PS50894">
    <property type="entry name" value="HPT"/>
    <property type="match status" value="1"/>
</dbReference>
<reference evidence="24 25" key="1">
    <citation type="submission" date="2019-06" db="EMBL/GenBank/DDBJ databases">
        <title>Desulfobotulus mexicanus sp. nov., a novel sulfate-reducing bacterium isolated from the sediment of an alkaline crater lake in Mexico.</title>
        <authorList>
            <person name="Hirschler-Rea A."/>
        </authorList>
    </citation>
    <scope>NUCLEOTIDE SEQUENCE [LARGE SCALE GENOMIC DNA]</scope>
    <source>
        <strain evidence="24 25">PAR22N</strain>
    </source>
</reference>
<dbReference type="CDD" id="cd00156">
    <property type="entry name" value="REC"/>
    <property type="match status" value="1"/>
</dbReference>
<dbReference type="InterPro" id="IPR036641">
    <property type="entry name" value="HPT_dom_sf"/>
</dbReference>
<dbReference type="Pfam" id="PF00512">
    <property type="entry name" value="HisKA"/>
    <property type="match status" value="1"/>
</dbReference>
<dbReference type="PROSITE" id="PS50113">
    <property type="entry name" value="PAC"/>
    <property type="match status" value="2"/>
</dbReference>
<keyword evidence="4" id="KW-1003">Cell membrane</keyword>
<dbReference type="SMART" id="SM00086">
    <property type="entry name" value="PAC"/>
    <property type="match status" value="2"/>
</dbReference>
<dbReference type="InterPro" id="IPR013655">
    <property type="entry name" value="PAS_fold_3"/>
</dbReference>
<feature type="modified residue" description="4-aspartylphosphate" evidence="17">
    <location>
        <position position="806"/>
    </location>
</feature>
<dbReference type="SUPFAM" id="SSF47384">
    <property type="entry name" value="Homodimeric domain of signal transducing histidine kinase"/>
    <property type="match status" value="1"/>
</dbReference>
<dbReference type="AlphaFoldDB" id="A0A5S5ME58"/>
<evidence type="ECO:0000256" key="5">
    <source>
        <dbReference type="ARBA" id="ARBA00022553"/>
    </source>
</evidence>
<dbReference type="InterPro" id="IPR008207">
    <property type="entry name" value="Sig_transdc_His_kin_Hpt_dom"/>
</dbReference>
<dbReference type="EC" id="2.7.13.3" evidence="3"/>
<feature type="domain" description="PAS" evidence="21">
    <location>
        <begin position="70"/>
        <end position="144"/>
    </location>
</feature>
<dbReference type="CDD" id="cd00088">
    <property type="entry name" value="HPT"/>
    <property type="match status" value="1"/>
</dbReference>
<dbReference type="Gene3D" id="3.30.450.20">
    <property type="entry name" value="PAS domain"/>
    <property type="match status" value="2"/>
</dbReference>
<evidence type="ECO:0000259" key="22">
    <source>
        <dbReference type="PROSITE" id="PS50113"/>
    </source>
</evidence>
<dbReference type="CDD" id="cd00130">
    <property type="entry name" value="PAS"/>
    <property type="match status" value="2"/>
</dbReference>
<dbReference type="SMART" id="SM00091">
    <property type="entry name" value="PAS"/>
    <property type="match status" value="2"/>
</dbReference>
<evidence type="ECO:0000259" key="20">
    <source>
        <dbReference type="PROSITE" id="PS50110"/>
    </source>
</evidence>
<keyword evidence="5 17" id="KW-0597">Phosphoprotein</keyword>
<dbReference type="Pfam" id="PF01627">
    <property type="entry name" value="Hpt"/>
    <property type="match status" value="1"/>
</dbReference>
<dbReference type="SMART" id="SM00388">
    <property type="entry name" value="HisKA"/>
    <property type="match status" value="1"/>
</dbReference>
<evidence type="ECO:0000256" key="13">
    <source>
        <dbReference type="ARBA" id="ARBA00023136"/>
    </source>
</evidence>
<dbReference type="SUPFAM" id="SSF55874">
    <property type="entry name" value="ATPase domain of HSP90 chaperone/DNA topoisomerase II/histidine kinase"/>
    <property type="match status" value="1"/>
</dbReference>
<feature type="coiled-coil region" evidence="18">
    <location>
        <begin position="316"/>
        <end position="347"/>
    </location>
</feature>
<keyword evidence="25" id="KW-1185">Reference proteome</keyword>
<organism evidence="24 25">
    <name type="scientific">Desulfobotulus mexicanus</name>
    <dbReference type="NCBI Taxonomy" id="2586642"/>
    <lineage>
        <taxon>Bacteria</taxon>
        <taxon>Pseudomonadati</taxon>
        <taxon>Thermodesulfobacteriota</taxon>
        <taxon>Desulfobacteria</taxon>
        <taxon>Desulfobacterales</taxon>
        <taxon>Desulfobacteraceae</taxon>
        <taxon>Desulfobotulus</taxon>
    </lineage>
</organism>
<dbReference type="InterPro" id="IPR000700">
    <property type="entry name" value="PAS-assoc_C"/>
</dbReference>
<evidence type="ECO:0000256" key="7">
    <source>
        <dbReference type="ARBA" id="ARBA00022692"/>
    </source>
</evidence>
<dbReference type="PROSITE" id="PS50110">
    <property type="entry name" value="RESPONSE_REGULATORY"/>
    <property type="match status" value="2"/>
</dbReference>